<dbReference type="PANTHER" id="PTHR23500:SF44">
    <property type="entry name" value="SUGAR TRANSPORT PROTEIN 5"/>
    <property type="match status" value="1"/>
</dbReference>
<feature type="transmembrane region" description="Helical" evidence="10">
    <location>
        <begin position="454"/>
        <end position="475"/>
    </location>
</feature>
<evidence type="ECO:0000256" key="2">
    <source>
        <dbReference type="ARBA" id="ARBA00010992"/>
    </source>
</evidence>
<dbReference type="CDD" id="cd17361">
    <property type="entry name" value="MFS_STP"/>
    <property type="match status" value="1"/>
</dbReference>
<evidence type="ECO:0000313" key="13">
    <source>
        <dbReference type="Proteomes" id="UP000594261"/>
    </source>
</evidence>
<keyword evidence="13" id="KW-1185">Reference proteome</keyword>
<dbReference type="InParanoid" id="A0A7N2MX18"/>
<evidence type="ECO:0000259" key="11">
    <source>
        <dbReference type="PROSITE" id="PS50850"/>
    </source>
</evidence>
<keyword evidence="3 9" id="KW-0813">Transport</keyword>
<dbReference type="SUPFAM" id="SSF103473">
    <property type="entry name" value="MFS general substrate transporter"/>
    <property type="match status" value="1"/>
</dbReference>
<keyword evidence="5 10" id="KW-0812">Transmembrane</keyword>
<name>A0A7N2MX18_QUELO</name>
<feature type="transmembrane region" description="Helical" evidence="10">
    <location>
        <begin position="383"/>
        <end position="407"/>
    </location>
</feature>
<dbReference type="OMA" id="YTSRGQF"/>
<evidence type="ECO:0000256" key="5">
    <source>
        <dbReference type="ARBA" id="ARBA00022692"/>
    </source>
</evidence>
<dbReference type="AlphaFoldDB" id="A0A7N2MX18"/>
<dbReference type="Proteomes" id="UP000594261">
    <property type="component" value="Chromosome 11"/>
</dbReference>
<feature type="transmembrane region" description="Helical" evidence="10">
    <location>
        <begin position="351"/>
        <end position="371"/>
    </location>
</feature>
<dbReference type="InterPro" id="IPR003663">
    <property type="entry name" value="Sugar/inositol_transpt"/>
</dbReference>
<feature type="transmembrane region" description="Helical" evidence="10">
    <location>
        <begin position="82"/>
        <end position="101"/>
    </location>
</feature>
<feature type="transmembrane region" description="Helical" evidence="10">
    <location>
        <begin position="20"/>
        <end position="41"/>
    </location>
</feature>
<evidence type="ECO:0000256" key="4">
    <source>
        <dbReference type="ARBA" id="ARBA00022597"/>
    </source>
</evidence>
<comment type="similarity">
    <text evidence="2 9">Belongs to the major facilitator superfamily. Sugar transporter (TC 2.A.1.1) family.</text>
</comment>
<feature type="transmembrane region" description="Helical" evidence="10">
    <location>
        <begin position="428"/>
        <end position="448"/>
    </location>
</feature>
<keyword evidence="7 10" id="KW-1133">Transmembrane helix</keyword>
<dbReference type="PROSITE" id="PS00216">
    <property type="entry name" value="SUGAR_TRANSPORT_1"/>
    <property type="match status" value="1"/>
</dbReference>
<proteinExistence type="inferred from homology"/>
<dbReference type="InterPro" id="IPR020846">
    <property type="entry name" value="MFS_dom"/>
</dbReference>
<keyword evidence="6" id="KW-0769">Symport</keyword>
<dbReference type="Pfam" id="PF00083">
    <property type="entry name" value="Sugar_tr"/>
    <property type="match status" value="1"/>
</dbReference>
<dbReference type="InterPro" id="IPR005829">
    <property type="entry name" value="Sugar_transporter_CS"/>
</dbReference>
<keyword evidence="8 10" id="KW-0472">Membrane</keyword>
<evidence type="ECO:0000256" key="8">
    <source>
        <dbReference type="ARBA" id="ARBA00023136"/>
    </source>
</evidence>
<dbReference type="GO" id="GO:0016020">
    <property type="term" value="C:membrane"/>
    <property type="evidence" value="ECO:0007669"/>
    <property type="project" value="UniProtKB-SubCell"/>
</dbReference>
<dbReference type="PANTHER" id="PTHR23500">
    <property type="entry name" value="SOLUTE CARRIER FAMILY 2, FACILITATED GLUCOSE TRANSPORTER"/>
    <property type="match status" value="1"/>
</dbReference>
<feature type="transmembrane region" description="Helical" evidence="10">
    <location>
        <begin position="322"/>
        <end position="344"/>
    </location>
</feature>
<organism evidence="12 13">
    <name type="scientific">Quercus lobata</name>
    <name type="common">Valley oak</name>
    <dbReference type="NCBI Taxonomy" id="97700"/>
    <lineage>
        <taxon>Eukaryota</taxon>
        <taxon>Viridiplantae</taxon>
        <taxon>Streptophyta</taxon>
        <taxon>Embryophyta</taxon>
        <taxon>Tracheophyta</taxon>
        <taxon>Spermatophyta</taxon>
        <taxon>Magnoliopsida</taxon>
        <taxon>eudicotyledons</taxon>
        <taxon>Gunneridae</taxon>
        <taxon>Pentapetalae</taxon>
        <taxon>rosids</taxon>
        <taxon>fabids</taxon>
        <taxon>Fagales</taxon>
        <taxon>Fagaceae</taxon>
        <taxon>Quercus</taxon>
    </lineage>
</organism>
<accession>A0A7N2MX18</accession>
<sequence length="512" mass="55476">MAGGTFATQGSHPRHAADGAITGSVVIICIVAASAGLIFGYDVGISGGITAMPPFLEKFFPSIPKKMAEAKPNQYCIFDSQALTAFTSSLYISGLVSSLIAGRVTTTTGRRGILIIGGIIFMIGTLLGVVAVNLAMLILGRLLLGFGVGFTNQAAPIYITEMAPPKWRGAFTTAFQSFLGGGALLATIINWFASKMGENGWRFSLGCAGIPAIIMTVGAFFIPDTPSSLIQRGQLQKARQSLNQVRGVDSDTEAELNNLINYHEAAKAATKQPYKTIFQRKYRPHLVMTAAIPSFQQLTGINIVAFYAPVLFRSVGLSLNGSLVGAIILNFINFSSTFVSAYSVDRFGRRLLFLEAGVQIILCQLVLAYIFSAELGTAGTSSFSKGSAILVLVLMCIISAGFGWSWGPLTWIVPSEILPLEVRPAGQGICIASNFLLTFILSQVFLSILCKMKYGVFLFYAGWVMIMTVFVGLFLPETKGLHLQEMNKIWQDHWFWYRFVEDPSSNYANLTE</sequence>
<dbReference type="InterPro" id="IPR036259">
    <property type="entry name" value="MFS_trans_sf"/>
</dbReference>
<dbReference type="InterPro" id="IPR045262">
    <property type="entry name" value="STP/PLT_plant"/>
</dbReference>
<evidence type="ECO:0000313" key="12">
    <source>
        <dbReference type="EnsemblPlants" id="QL11p021179:mrna"/>
    </source>
</evidence>
<feature type="transmembrane region" description="Helical" evidence="10">
    <location>
        <begin position="171"/>
        <end position="194"/>
    </location>
</feature>
<evidence type="ECO:0000256" key="10">
    <source>
        <dbReference type="SAM" id="Phobius"/>
    </source>
</evidence>
<dbReference type="InterPro" id="IPR005828">
    <property type="entry name" value="MFS_sugar_transport-like"/>
</dbReference>
<evidence type="ECO:0000256" key="9">
    <source>
        <dbReference type="RuleBase" id="RU003346"/>
    </source>
</evidence>
<feature type="transmembrane region" description="Helical" evidence="10">
    <location>
        <begin position="286"/>
        <end position="310"/>
    </location>
</feature>
<dbReference type="EnsemblPlants" id="QL11p021179:mrna">
    <property type="protein sequence ID" value="QL11p021179:mrna"/>
    <property type="gene ID" value="QL11p021179"/>
</dbReference>
<evidence type="ECO:0000256" key="6">
    <source>
        <dbReference type="ARBA" id="ARBA00022847"/>
    </source>
</evidence>
<reference evidence="12" key="2">
    <citation type="submission" date="2021-01" db="UniProtKB">
        <authorList>
            <consortium name="EnsemblPlants"/>
        </authorList>
    </citation>
    <scope>IDENTIFICATION</scope>
</reference>
<evidence type="ECO:0000256" key="7">
    <source>
        <dbReference type="ARBA" id="ARBA00022989"/>
    </source>
</evidence>
<comment type="subcellular location">
    <subcellularLocation>
        <location evidence="1">Membrane</location>
        <topology evidence="1">Multi-pass membrane protein</topology>
    </subcellularLocation>
</comment>
<dbReference type="PROSITE" id="PS00217">
    <property type="entry name" value="SUGAR_TRANSPORT_2"/>
    <property type="match status" value="1"/>
</dbReference>
<protein>
    <recommendedName>
        <fullName evidence="11">Major facilitator superfamily (MFS) profile domain-containing protein</fullName>
    </recommendedName>
</protein>
<feature type="transmembrane region" description="Helical" evidence="10">
    <location>
        <begin position="200"/>
        <end position="222"/>
    </location>
</feature>
<dbReference type="Gene3D" id="1.20.1250.20">
    <property type="entry name" value="MFS general substrate transporter like domains"/>
    <property type="match status" value="1"/>
</dbReference>
<dbReference type="InterPro" id="IPR044778">
    <property type="entry name" value="MFS_STP/MST-like_plant"/>
</dbReference>
<feature type="domain" description="Major facilitator superfamily (MFS) profile" evidence="11">
    <location>
        <begin position="28"/>
        <end position="479"/>
    </location>
</feature>
<dbReference type="PRINTS" id="PR00171">
    <property type="entry name" value="SUGRTRNSPORT"/>
</dbReference>
<reference evidence="12 13" key="1">
    <citation type="journal article" date="2016" name="G3 (Bethesda)">
        <title>First Draft Assembly and Annotation of the Genome of a California Endemic Oak Quercus lobata Nee (Fagaceae).</title>
        <authorList>
            <person name="Sork V.L."/>
            <person name="Fitz-Gibbon S.T."/>
            <person name="Puiu D."/>
            <person name="Crepeau M."/>
            <person name="Gugger P.F."/>
            <person name="Sherman R."/>
            <person name="Stevens K."/>
            <person name="Langley C.H."/>
            <person name="Pellegrini M."/>
            <person name="Salzberg S.L."/>
        </authorList>
    </citation>
    <scope>NUCLEOTIDE SEQUENCE [LARGE SCALE GENOMIC DNA]</scope>
    <source>
        <strain evidence="12 13">cv. SW786</strain>
    </source>
</reference>
<dbReference type="Gramene" id="QL11p021179:mrna">
    <property type="protein sequence ID" value="QL11p021179:mrna"/>
    <property type="gene ID" value="QL11p021179"/>
</dbReference>
<dbReference type="FunFam" id="1.20.1250.20:FF:000002">
    <property type="entry name" value="Sugar transport protein 13"/>
    <property type="match status" value="1"/>
</dbReference>
<dbReference type="EMBL" id="LRBV02000011">
    <property type="status" value="NOT_ANNOTATED_CDS"/>
    <property type="molecule type" value="Genomic_DNA"/>
</dbReference>
<dbReference type="PROSITE" id="PS50850">
    <property type="entry name" value="MFS"/>
    <property type="match status" value="1"/>
</dbReference>
<keyword evidence="4" id="KW-0762">Sugar transport</keyword>
<dbReference type="GO" id="GO:0015293">
    <property type="term" value="F:symporter activity"/>
    <property type="evidence" value="ECO:0007669"/>
    <property type="project" value="UniProtKB-KW"/>
</dbReference>
<evidence type="ECO:0000256" key="3">
    <source>
        <dbReference type="ARBA" id="ARBA00022448"/>
    </source>
</evidence>
<dbReference type="NCBIfam" id="TIGR00879">
    <property type="entry name" value="SP"/>
    <property type="match status" value="1"/>
</dbReference>
<evidence type="ECO:0000256" key="1">
    <source>
        <dbReference type="ARBA" id="ARBA00004141"/>
    </source>
</evidence>
<dbReference type="GO" id="GO:0015145">
    <property type="term" value="F:monosaccharide transmembrane transporter activity"/>
    <property type="evidence" value="ECO:0007669"/>
    <property type="project" value="InterPro"/>
</dbReference>
<feature type="transmembrane region" description="Helical" evidence="10">
    <location>
        <begin position="113"/>
        <end position="132"/>
    </location>
</feature>